<evidence type="ECO:0000259" key="4">
    <source>
        <dbReference type="Pfam" id="PF01156"/>
    </source>
</evidence>
<reference evidence="5" key="2">
    <citation type="journal article" date="2023" name="IMA Fungus">
        <title>Comparative genomic study of the Penicillium genus elucidates a diverse pangenome and 15 lateral gene transfer events.</title>
        <authorList>
            <person name="Petersen C."/>
            <person name="Sorensen T."/>
            <person name="Nielsen M.R."/>
            <person name="Sondergaard T.E."/>
            <person name="Sorensen J.L."/>
            <person name="Fitzpatrick D.A."/>
            <person name="Frisvad J.C."/>
            <person name="Nielsen K.L."/>
        </authorList>
    </citation>
    <scope>NUCLEOTIDE SEQUENCE</scope>
    <source>
        <strain evidence="5">IBT 23319</strain>
    </source>
</reference>
<dbReference type="OrthoDB" id="432381at2759"/>
<evidence type="ECO:0000256" key="1">
    <source>
        <dbReference type="ARBA" id="ARBA00009176"/>
    </source>
</evidence>
<dbReference type="Proteomes" id="UP001147733">
    <property type="component" value="Unassembled WGS sequence"/>
</dbReference>
<gene>
    <name evidence="5" type="ORF">N7469_009134</name>
</gene>
<comment type="similarity">
    <text evidence="1">Belongs to the IUNH family.</text>
</comment>
<feature type="domain" description="Inosine/uridine-preferring nucleoside hydrolase" evidence="4">
    <location>
        <begin position="12"/>
        <end position="347"/>
    </location>
</feature>
<evidence type="ECO:0000256" key="3">
    <source>
        <dbReference type="ARBA" id="ARBA00023295"/>
    </source>
</evidence>
<keyword evidence="3" id="KW-0326">Glycosidase</keyword>
<keyword evidence="2" id="KW-0378">Hydrolase</keyword>
<dbReference type="Pfam" id="PF01156">
    <property type="entry name" value="IU_nuc_hydro"/>
    <property type="match status" value="1"/>
</dbReference>
<comment type="caution">
    <text evidence="5">The sequence shown here is derived from an EMBL/GenBank/DDBJ whole genome shotgun (WGS) entry which is preliminary data.</text>
</comment>
<dbReference type="RefSeq" id="XP_056497817.1">
    <property type="nucleotide sequence ID" value="XM_056648052.1"/>
</dbReference>
<dbReference type="CDD" id="cd02651">
    <property type="entry name" value="nuc_hydro_IU_UC_XIUA"/>
    <property type="match status" value="1"/>
</dbReference>
<dbReference type="InterPro" id="IPR001910">
    <property type="entry name" value="Inosine/uridine_hydrolase_dom"/>
</dbReference>
<sequence length="366" mass="39616">MTESSTSIQIPLWLDCDPGHDDACAMLMSIYHPALRILGISTVNGNAPLENVTKNGLSILEAIGATNVPLYKGAKEPFCRPVRSAAEVHGASGLAGTDLLPKATVDIQPGNTINAMRDALLSCPPNTAWLVAVGPLTNAALLFAVYPEVATHIKGISIMGGGVGGDEFAPHVDLGPNYTDEKGRSCRRHGNYTPFAEFNVWADIESAASVFLNPVLKPKTFLIPLDVSHQAYTTPAARHMLLHGEKGPTRMRTMFNELLVFVAETYKQGWGMDTGAPLHDPLAVAILLADHPDSDKRIDFNDNNGERWDIDVVLAGLQEGRTVATKLEHGKPGVMIPRSLDTDKFWKVLESCMARADEKTGYVKIQ</sequence>
<proteinExistence type="inferred from homology"/>
<organism evidence="5 6">
    <name type="scientific">Penicillium citrinum</name>
    <dbReference type="NCBI Taxonomy" id="5077"/>
    <lineage>
        <taxon>Eukaryota</taxon>
        <taxon>Fungi</taxon>
        <taxon>Dikarya</taxon>
        <taxon>Ascomycota</taxon>
        <taxon>Pezizomycotina</taxon>
        <taxon>Eurotiomycetes</taxon>
        <taxon>Eurotiomycetidae</taxon>
        <taxon>Eurotiales</taxon>
        <taxon>Aspergillaceae</taxon>
        <taxon>Penicillium</taxon>
    </lineage>
</organism>
<dbReference type="InterPro" id="IPR036452">
    <property type="entry name" value="Ribo_hydro-like"/>
</dbReference>
<evidence type="ECO:0000256" key="2">
    <source>
        <dbReference type="ARBA" id="ARBA00022801"/>
    </source>
</evidence>
<dbReference type="AlphaFoldDB" id="A0A9W9NQT1"/>
<dbReference type="EMBL" id="JAPQKT010000008">
    <property type="protein sequence ID" value="KAJ5222894.1"/>
    <property type="molecule type" value="Genomic_DNA"/>
</dbReference>
<reference evidence="5" key="1">
    <citation type="submission" date="2022-11" db="EMBL/GenBank/DDBJ databases">
        <authorList>
            <person name="Petersen C."/>
        </authorList>
    </citation>
    <scope>NUCLEOTIDE SEQUENCE</scope>
    <source>
        <strain evidence="5">IBT 23319</strain>
    </source>
</reference>
<dbReference type="Gene3D" id="3.90.245.10">
    <property type="entry name" value="Ribonucleoside hydrolase-like"/>
    <property type="match status" value="1"/>
</dbReference>
<dbReference type="GO" id="GO:0005829">
    <property type="term" value="C:cytosol"/>
    <property type="evidence" value="ECO:0007669"/>
    <property type="project" value="TreeGrafter"/>
</dbReference>
<name>A0A9W9NQT1_PENCI</name>
<dbReference type="PANTHER" id="PTHR12304:SF4">
    <property type="entry name" value="URIDINE NUCLEOSIDASE"/>
    <property type="match status" value="1"/>
</dbReference>
<dbReference type="GeneID" id="81387219"/>
<dbReference type="PANTHER" id="PTHR12304">
    <property type="entry name" value="INOSINE-URIDINE PREFERRING NUCLEOSIDE HYDROLASE"/>
    <property type="match status" value="1"/>
</dbReference>
<evidence type="ECO:0000313" key="5">
    <source>
        <dbReference type="EMBL" id="KAJ5222894.1"/>
    </source>
</evidence>
<dbReference type="GO" id="GO:0006152">
    <property type="term" value="P:purine nucleoside catabolic process"/>
    <property type="evidence" value="ECO:0007669"/>
    <property type="project" value="TreeGrafter"/>
</dbReference>
<accession>A0A9W9NQT1</accession>
<evidence type="ECO:0000313" key="6">
    <source>
        <dbReference type="Proteomes" id="UP001147733"/>
    </source>
</evidence>
<dbReference type="SUPFAM" id="SSF53590">
    <property type="entry name" value="Nucleoside hydrolase"/>
    <property type="match status" value="1"/>
</dbReference>
<dbReference type="GO" id="GO:0008477">
    <property type="term" value="F:purine nucleosidase activity"/>
    <property type="evidence" value="ECO:0007669"/>
    <property type="project" value="TreeGrafter"/>
</dbReference>
<keyword evidence="6" id="KW-1185">Reference proteome</keyword>
<dbReference type="InterPro" id="IPR023186">
    <property type="entry name" value="IUNH"/>
</dbReference>
<protein>
    <recommendedName>
        <fullName evidence="4">Inosine/uridine-preferring nucleoside hydrolase domain-containing protein</fullName>
    </recommendedName>
</protein>